<dbReference type="Gene3D" id="1.10.287.110">
    <property type="entry name" value="DnaJ domain"/>
    <property type="match status" value="1"/>
</dbReference>
<dbReference type="PROSITE" id="PS00636">
    <property type="entry name" value="DNAJ_1"/>
    <property type="match status" value="1"/>
</dbReference>
<comment type="similarity">
    <text evidence="6">Belongs to the DnaJ family.</text>
</comment>
<dbReference type="PROSITE" id="PS50076">
    <property type="entry name" value="DNAJ_2"/>
    <property type="match status" value="1"/>
</dbReference>
<dbReference type="STRING" id="1817863.A2Y62_12865"/>
<evidence type="ECO:0000256" key="2">
    <source>
        <dbReference type="ARBA" id="ARBA00022737"/>
    </source>
</evidence>
<organism evidence="10 11">
    <name type="scientific">Candidatus Fischerbacteria bacterium RBG_13_37_8</name>
    <dbReference type="NCBI Taxonomy" id="1817863"/>
    <lineage>
        <taxon>Bacteria</taxon>
        <taxon>Candidatus Fischeribacteriota</taxon>
    </lineage>
</organism>
<evidence type="ECO:0000313" key="10">
    <source>
        <dbReference type="EMBL" id="OGF58687.1"/>
    </source>
</evidence>
<dbReference type="PROSITE" id="PS51188">
    <property type="entry name" value="ZF_CR"/>
    <property type="match status" value="1"/>
</dbReference>
<dbReference type="InterPro" id="IPR002939">
    <property type="entry name" value="DnaJ_C"/>
</dbReference>
<evidence type="ECO:0000256" key="7">
    <source>
        <dbReference type="PROSITE-ProRule" id="PRU00546"/>
    </source>
</evidence>
<dbReference type="GO" id="GO:0005524">
    <property type="term" value="F:ATP binding"/>
    <property type="evidence" value="ECO:0007669"/>
    <property type="project" value="InterPro"/>
</dbReference>
<dbReference type="CDD" id="cd10719">
    <property type="entry name" value="DnaJ_zf"/>
    <property type="match status" value="1"/>
</dbReference>
<dbReference type="SUPFAM" id="SSF57938">
    <property type="entry name" value="DnaJ/Hsp40 cysteine-rich domain"/>
    <property type="match status" value="1"/>
</dbReference>
<keyword evidence="5 6" id="KW-0143">Chaperone</keyword>
<feature type="binding site" evidence="6">
    <location>
        <position position="177"/>
    </location>
    <ligand>
        <name>Zn(2+)</name>
        <dbReference type="ChEBI" id="CHEBI:29105"/>
        <label>2</label>
    </ligand>
</feature>
<dbReference type="GO" id="GO:0008270">
    <property type="term" value="F:zinc ion binding"/>
    <property type="evidence" value="ECO:0007669"/>
    <property type="project" value="UniProtKB-UniRule"/>
</dbReference>
<feature type="binding site" evidence="6">
    <location>
        <position position="216"/>
    </location>
    <ligand>
        <name>Zn(2+)</name>
        <dbReference type="ChEBI" id="CHEBI:29105"/>
        <label>1</label>
    </ligand>
</feature>
<dbReference type="Proteomes" id="UP000178943">
    <property type="component" value="Unassembled WGS sequence"/>
</dbReference>
<dbReference type="HAMAP" id="MF_01152">
    <property type="entry name" value="DnaJ"/>
    <property type="match status" value="1"/>
</dbReference>
<protein>
    <recommendedName>
        <fullName evidence="6">Chaperone protein DnaJ</fullName>
    </recommendedName>
</protein>
<evidence type="ECO:0000256" key="1">
    <source>
        <dbReference type="ARBA" id="ARBA00022723"/>
    </source>
</evidence>
<feature type="binding site" evidence="6">
    <location>
        <position position="180"/>
    </location>
    <ligand>
        <name>Zn(2+)</name>
        <dbReference type="ChEBI" id="CHEBI:29105"/>
        <label>2</label>
    </ligand>
</feature>
<evidence type="ECO:0000259" key="9">
    <source>
        <dbReference type="PROSITE" id="PS51188"/>
    </source>
</evidence>
<proteinExistence type="inferred from homology"/>
<comment type="subcellular location">
    <subcellularLocation>
        <location evidence="6">Cytoplasm</location>
    </subcellularLocation>
</comment>
<dbReference type="GO" id="GO:0051082">
    <property type="term" value="F:unfolded protein binding"/>
    <property type="evidence" value="ECO:0007669"/>
    <property type="project" value="UniProtKB-UniRule"/>
</dbReference>
<keyword evidence="1 6" id="KW-0479">Metal-binding</keyword>
<dbReference type="PRINTS" id="PR00625">
    <property type="entry name" value="JDOMAIN"/>
</dbReference>
<keyword evidence="2 6" id="KW-0677">Repeat</keyword>
<keyword evidence="6" id="KW-0235">DNA replication</keyword>
<dbReference type="CDD" id="cd10747">
    <property type="entry name" value="DnaJ_C"/>
    <property type="match status" value="1"/>
</dbReference>
<comment type="cofactor">
    <cofactor evidence="6">
        <name>Zn(2+)</name>
        <dbReference type="ChEBI" id="CHEBI:29105"/>
    </cofactor>
    <text evidence="6">Binds 2 Zn(2+) ions per monomer.</text>
</comment>
<feature type="domain" description="CR-type" evidence="9">
    <location>
        <begin position="147"/>
        <end position="225"/>
    </location>
</feature>
<feature type="repeat" description="CXXCXGXG motif" evidence="6">
    <location>
        <begin position="213"/>
        <end position="220"/>
    </location>
</feature>
<comment type="caution">
    <text evidence="10">The sequence shown here is derived from an EMBL/GenBank/DDBJ whole genome shotgun (WGS) entry which is preliminary data.</text>
</comment>
<dbReference type="Pfam" id="PF01556">
    <property type="entry name" value="DnaJ_C"/>
    <property type="match status" value="1"/>
</dbReference>
<feature type="repeat" description="CXXCXGXG motif" evidence="6">
    <location>
        <begin position="199"/>
        <end position="206"/>
    </location>
</feature>
<keyword evidence="4 6" id="KW-0862">Zinc</keyword>
<dbReference type="Gene3D" id="2.60.260.20">
    <property type="entry name" value="Urease metallochaperone UreE, N-terminal domain"/>
    <property type="match status" value="2"/>
</dbReference>
<dbReference type="FunFam" id="2.60.260.20:FF:000005">
    <property type="entry name" value="Chaperone protein dnaJ 1, mitochondrial"/>
    <property type="match status" value="1"/>
</dbReference>
<feature type="binding site" evidence="6">
    <location>
        <position position="213"/>
    </location>
    <ligand>
        <name>Zn(2+)</name>
        <dbReference type="ChEBI" id="CHEBI:29105"/>
        <label>1</label>
    </ligand>
</feature>
<dbReference type="CDD" id="cd06257">
    <property type="entry name" value="DnaJ"/>
    <property type="match status" value="1"/>
</dbReference>
<dbReference type="Pfam" id="PF00684">
    <property type="entry name" value="DnaJ_CXXCXGXG"/>
    <property type="match status" value="1"/>
</dbReference>
<dbReference type="InterPro" id="IPR018253">
    <property type="entry name" value="DnaJ_domain_CS"/>
</dbReference>
<sequence length="380" mass="42761">MTEEDYYSILGIGRTASLSEIKKAYKKLVRKYHPDLNPNDSSSEEKFKKIQEAYSALNDPKKKEVYDKYGKAGLGSDFSNYRVYNPSDIDFEGFDFTNFGTSSFKDVFSHLFDNMRTSKKQQYKTEDFETLDIVYPMSITFMESIHGLTAEISLSRMVNCYMCSGTGFSKQAQEVVCSICNGTGRMSKARGYLRFETSCNTCDGKGKITKGKCLHCGGKGKVSKTERMKVKIPPGTDNNSRIRVTGKGNEGKTTSKTGDLYLAITVNPHPIFTRKGDNIYLTIPITITEAALGAKIEVPTIDGHTTMKIPPNTKSGQVFRLKGKGSPSLRGNYKGDFYIEVVIWMPEIYDEESRDLLKKFNLRHNENPRTEIYRLAAENA</sequence>
<evidence type="ECO:0000256" key="6">
    <source>
        <dbReference type="HAMAP-Rule" id="MF_01152"/>
    </source>
</evidence>
<dbReference type="PANTHER" id="PTHR43096">
    <property type="entry name" value="DNAJ HOMOLOG 1, MITOCHONDRIAL-RELATED"/>
    <property type="match status" value="1"/>
</dbReference>
<accession>A0A1F5V5H8</accession>
<dbReference type="SMART" id="SM00271">
    <property type="entry name" value="DnaJ"/>
    <property type="match status" value="1"/>
</dbReference>
<keyword evidence="6" id="KW-0346">Stress response</keyword>
<feature type="binding site" evidence="6">
    <location>
        <position position="199"/>
    </location>
    <ligand>
        <name>Zn(2+)</name>
        <dbReference type="ChEBI" id="CHEBI:29105"/>
        <label>2</label>
    </ligand>
</feature>
<evidence type="ECO:0000313" key="11">
    <source>
        <dbReference type="Proteomes" id="UP000178943"/>
    </source>
</evidence>
<dbReference type="InterPro" id="IPR036869">
    <property type="entry name" value="J_dom_sf"/>
</dbReference>
<evidence type="ECO:0000256" key="4">
    <source>
        <dbReference type="ARBA" id="ARBA00022833"/>
    </source>
</evidence>
<dbReference type="InterPro" id="IPR008971">
    <property type="entry name" value="HSP40/DnaJ_pept-bd"/>
</dbReference>
<comment type="subunit">
    <text evidence="6">Homodimer.</text>
</comment>
<dbReference type="GO" id="GO:0005737">
    <property type="term" value="C:cytoplasm"/>
    <property type="evidence" value="ECO:0007669"/>
    <property type="project" value="UniProtKB-SubCell"/>
</dbReference>
<name>A0A1F5V5H8_9BACT</name>
<dbReference type="PANTHER" id="PTHR43096:SF52">
    <property type="entry name" value="DNAJ HOMOLOG 1, MITOCHONDRIAL-RELATED"/>
    <property type="match status" value="1"/>
</dbReference>
<feature type="repeat" description="CXXCXGXG motif" evidence="6">
    <location>
        <begin position="177"/>
        <end position="184"/>
    </location>
</feature>
<comment type="domain">
    <text evidence="6">The J domain is necessary and sufficient to stimulate DnaK ATPase activity. Zinc center 1 plays an important role in the autonomous, DnaK-independent chaperone activity of DnaJ. Zinc center 2 is essential for interaction with DnaK and for DnaJ activity.</text>
</comment>
<dbReference type="SUPFAM" id="SSF46565">
    <property type="entry name" value="Chaperone J-domain"/>
    <property type="match status" value="1"/>
</dbReference>
<dbReference type="NCBIfam" id="TIGR02349">
    <property type="entry name" value="DnaJ_bact"/>
    <property type="match status" value="1"/>
</dbReference>
<feature type="binding site" evidence="6">
    <location>
        <position position="163"/>
    </location>
    <ligand>
        <name>Zn(2+)</name>
        <dbReference type="ChEBI" id="CHEBI:29105"/>
        <label>1</label>
    </ligand>
</feature>
<feature type="domain" description="J" evidence="8">
    <location>
        <begin position="5"/>
        <end position="70"/>
    </location>
</feature>
<dbReference type="NCBIfam" id="NF008035">
    <property type="entry name" value="PRK10767.1"/>
    <property type="match status" value="1"/>
</dbReference>
<evidence type="ECO:0000259" key="8">
    <source>
        <dbReference type="PROSITE" id="PS50076"/>
    </source>
</evidence>
<dbReference type="GO" id="GO:0042026">
    <property type="term" value="P:protein refolding"/>
    <property type="evidence" value="ECO:0007669"/>
    <property type="project" value="TreeGrafter"/>
</dbReference>
<dbReference type="EMBL" id="MFGW01000233">
    <property type="protein sequence ID" value="OGF58687.1"/>
    <property type="molecule type" value="Genomic_DNA"/>
</dbReference>
<keyword evidence="3 6" id="KW-0863">Zinc-finger</keyword>
<dbReference type="Pfam" id="PF00226">
    <property type="entry name" value="DnaJ"/>
    <property type="match status" value="1"/>
</dbReference>
<keyword evidence="6" id="KW-0963">Cytoplasm</keyword>
<dbReference type="GO" id="GO:0009408">
    <property type="term" value="P:response to heat"/>
    <property type="evidence" value="ECO:0007669"/>
    <property type="project" value="InterPro"/>
</dbReference>
<dbReference type="InterPro" id="IPR001305">
    <property type="entry name" value="HSP_DnaJ_Cys-rich_dom"/>
</dbReference>
<reference evidence="10 11" key="1">
    <citation type="journal article" date="2016" name="Nat. Commun.">
        <title>Thousands of microbial genomes shed light on interconnected biogeochemical processes in an aquifer system.</title>
        <authorList>
            <person name="Anantharaman K."/>
            <person name="Brown C.T."/>
            <person name="Hug L.A."/>
            <person name="Sharon I."/>
            <person name="Castelle C.J."/>
            <person name="Probst A.J."/>
            <person name="Thomas B.C."/>
            <person name="Singh A."/>
            <person name="Wilkins M.J."/>
            <person name="Karaoz U."/>
            <person name="Brodie E.L."/>
            <person name="Williams K.H."/>
            <person name="Hubbard S.S."/>
            <person name="Banfield J.F."/>
        </authorList>
    </citation>
    <scope>NUCLEOTIDE SEQUENCE [LARGE SCALE GENOMIC DNA]</scope>
</reference>
<dbReference type="InterPro" id="IPR001623">
    <property type="entry name" value="DnaJ_domain"/>
</dbReference>
<dbReference type="InterPro" id="IPR012724">
    <property type="entry name" value="DnaJ"/>
</dbReference>
<feature type="binding site" evidence="6">
    <location>
        <position position="160"/>
    </location>
    <ligand>
        <name>Zn(2+)</name>
        <dbReference type="ChEBI" id="CHEBI:29105"/>
        <label>1</label>
    </ligand>
</feature>
<dbReference type="SUPFAM" id="SSF49493">
    <property type="entry name" value="HSP40/DnaJ peptide-binding domain"/>
    <property type="match status" value="2"/>
</dbReference>
<dbReference type="GO" id="GO:0031072">
    <property type="term" value="F:heat shock protein binding"/>
    <property type="evidence" value="ECO:0007669"/>
    <property type="project" value="InterPro"/>
</dbReference>
<evidence type="ECO:0000256" key="3">
    <source>
        <dbReference type="ARBA" id="ARBA00022771"/>
    </source>
</evidence>
<feature type="zinc finger region" description="CR-type" evidence="7">
    <location>
        <begin position="147"/>
        <end position="225"/>
    </location>
</feature>
<dbReference type="AlphaFoldDB" id="A0A1F5V5H8"/>
<feature type="repeat" description="CXXCXGXG motif" evidence="6">
    <location>
        <begin position="160"/>
        <end position="167"/>
    </location>
</feature>
<gene>
    <name evidence="6" type="primary">dnaJ</name>
    <name evidence="10" type="ORF">A2Y62_12865</name>
</gene>
<comment type="function">
    <text evidence="6">Participates actively in the response to hyperosmotic and heat shock by preventing the aggregation of stress-denatured proteins and by disaggregating proteins, also in an autonomous, DnaK-independent fashion. Unfolded proteins bind initially to DnaJ; upon interaction with the DnaJ-bound protein, DnaK hydrolyzes its bound ATP, resulting in the formation of a stable complex. GrpE releases ADP from DnaK; ATP binding to DnaK triggers the release of the substrate protein, thus completing the reaction cycle. Several rounds of ATP-dependent interactions between DnaJ, DnaK and GrpE are required for fully efficient folding. Also involved, together with DnaK and GrpE, in the DNA replication of plasmids through activation of initiation proteins.</text>
</comment>
<dbReference type="Gene3D" id="2.10.230.10">
    <property type="entry name" value="Heat shock protein DnaJ, cysteine-rich domain"/>
    <property type="match status" value="1"/>
</dbReference>
<evidence type="ECO:0000256" key="5">
    <source>
        <dbReference type="ARBA" id="ARBA00023186"/>
    </source>
</evidence>
<feature type="binding site" evidence="6">
    <location>
        <position position="202"/>
    </location>
    <ligand>
        <name>Zn(2+)</name>
        <dbReference type="ChEBI" id="CHEBI:29105"/>
        <label>2</label>
    </ligand>
</feature>
<dbReference type="GO" id="GO:0006260">
    <property type="term" value="P:DNA replication"/>
    <property type="evidence" value="ECO:0007669"/>
    <property type="project" value="UniProtKB-KW"/>
</dbReference>
<dbReference type="InterPro" id="IPR036410">
    <property type="entry name" value="HSP_DnaJ_Cys-rich_dom_sf"/>
</dbReference>